<evidence type="ECO:0000313" key="2">
    <source>
        <dbReference type="Proteomes" id="UP001589568"/>
    </source>
</evidence>
<keyword evidence="2" id="KW-1185">Reference proteome</keyword>
<proteinExistence type="predicted"/>
<name>A0ABV5NE07_9ACTN</name>
<dbReference type="RefSeq" id="WP_345397053.1">
    <property type="nucleotide sequence ID" value="NZ_BAAAXS010000001.1"/>
</dbReference>
<gene>
    <name evidence="1" type="ORF">ACFFR3_03370</name>
</gene>
<protein>
    <recommendedName>
        <fullName evidence="3">DUF418 domain-containing protein</fullName>
    </recommendedName>
</protein>
<evidence type="ECO:0000313" key="1">
    <source>
        <dbReference type="EMBL" id="MFB9468528.1"/>
    </source>
</evidence>
<comment type="caution">
    <text evidence="1">The sequence shown here is derived from an EMBL/GenBank/DDBJ whole genome shotgun (WGS) entry which is preliminary data.</text>
</comment>
<reference evidence="1 2" key="1">
    <citation type="submission" date="2024-09" db="EMBL/GenBank/DDBJ databases">
        <authorList>
            <person name="Sun Q."/>
            <person name="Mori K."/>
        </authorList>
    </citation>
    <scope>NUCLEOTIDE SEQUENCE [LARGE SCALE GENOMIC DNA]</scope>
    <source>
        <strain evidence="1 2">JCM 3324</strain>
    </source>
</reference>
<sequence>MTASAVDLAPPDAYTDEDCPGISPHPAVPRPGCTALRWIGQGLGPGRVVAYTCSCQMTAYGLVSCVGIYQFHRRTLPRLGVPPVSWTAEWWRRGEAHEWWRRLLAGQAR</sequence>
<dbReference type="Proteomes" id="UP001589568">
    <property type="component" value="Unassembled WGS sequence"/>
</dbReference>
<accession>A0ABV5NE07</accession>
<organism evidence="1 2">
    <name type="scientific">Nonomuraea salmonea</name>
    <dbReference type="NCBI Taxonomy" id="46181"/>
    <lineage>
        <taxon>Bacteria</taxon>
        <taxon>Bacillati</taxon>
        <taxon>Actinomycetota</taxon>
        <taxon>Actinomycetes</taxon>
        <taxon>Streptosporangiales</taxon>
        <taxon>Streptosporangiaceae</taxon>
        <taxon>Nonomuraea</taxon>
    </lineage>
</organism>
<evidence type="ECO:0008006" key="3">
    <source>
        <dbReference type="Google" id="ProtNLM"/>
    </source>
</evidence>
<dbReference type="EMBL" id="JBHMCF010000003">
    <property type="protein sequence ID" value="MFB9468528.1"/>
    <property type="molecule type" value="Genomic_DNA"/>
</dbReference>